<accession>A0A1Y0IIA9</accession>
<sequence>MKNLKDILQNIACLLTVSLAMLSGTANAESKLYFVHTDHLGTPQVLTDQNQNVVWKGEYTPFGEVTEVVNTIGQDIRFPGQYHDRETGYYYNYYRDYDPTLGRYFQSDPVGLRGGLNTYGYVLQNPLTNIDPHGLATLYVWKPGRYTNASGNNYDSAYGHAAVLTNDGTYVSHHPDKQGANPFDSKYRSYDQDVDLYGRPPDYAVYVDLPNEAAADRQAKNQLNNDKYRGSWGNCVDAATGVLNAGGAGLPDIGNLSGGGISYSNNLKNQIDSAYYLNRNNLRNVSPTVPIP</sequence>
<dbReference type="InterPro" id="IPR050708">
    <property type="entry name" value="T6SS_VgrG/RHS"/>
</dbReference>
<dbReference type="Pfam" id="PF03527">
    <property type="entry name" value="RHS"/>
    <property type="match status" value="1"/>
</dbReference>
<dbReference type="KEGG" id="ome:OLMES_5273"/>
<feature type="chain" id="PRO_5013027879" description="RHS protein conserved region domain-containing protein" evidence="1">
    <location>
        <begin position="29"/>
        <end position="292"/>
    </location>
</feature>
<dbReference type="RefSeq" id="WP_087463947.1">
    <property type="nucleotide sequence ID" value="NZ_CP021425.1"/>
</dbReference>
<dbReference type="AlphaFoldDB" id="A0A1Y0IIA9"/>
<name>A0A1Y0IIA9_9GAMM</name>
<organism evidence="3 4">
    <name type="scientific">Oleiphilus messinensis</name>
    <dbReference type="NCBI Taxonomy" id="141451"/>
    <lineage>
        <taxon>Bacteria</taxon>
        <taxon>Pseudomonadati</taxon>
        <taxon>Pseudomonadota</taxon>
        <taxon>Gammaproteobacteria</taxon>
        <taxon>Oceanospirillales</taxon>
        <taxon>Oleiphilaceae</taxon>
        <taxon>Oleiphilus</taxon>
    </lineage>
</organism>
<feature type="signal peptide" evidence="1">
    <location>
        <begin position="1"/>
        <end position="28"/>
    </location>
</feature>
<dbReference type="NCBIfam" id="TIGR03696">
    <property type="entry name" value="Rhs_assc_core"/>
    <property type="match status" value="1"/>
</dbReference>
<dbReference type="EMBL" id="CP021425">
    <property type="protein sequence ID" value="ARU59255.1"/>
    <property type="molecule type" value="Genomic_DNA"/>
</dbReference>
<feature type="domain" description="RHS protein conserved region" evidence="2">
    <location>
        <begin position="33"/>
        <end position="67"/>
    </location>
</feature>
<evidence type="ECO:0000256" key="1">
    <source>
        <dbReference type="SAM" id="SignalP"/>
    </source>
</evidence>
<reference evidence="3 4" key="1">
    <citation type="submission" date="2017-05" db="EMBL/GenBank/DDBJ databases">
        <title>Genomic insights into alkan degradation activity of Oleiphilus messinensis.</title>
        <authorList>
            <person name="Kozyavkin S.A."/>
            <person name="Slesarev A.I."/>
            <person name="Golyshin P.N."/>
            <person name="Korzhenkov A."/>
            <person name="Golyshina O.N."/>
            <person name="Toshchakov S.V."/>
        </authorList>
    </citation>
    <scope>NUCLEOTIDE SEQUENCE [LARGE SCALE GENOMIC DNA]</scope>
    <source>
        <strain evidence="3 4">ME102</strain>
    </source>
</reference>
<dbReference type="PANTHER" id="PTHR32305">
    <property type="match status" value="1"/>
</dbReference>
<evidence type="ECO:0000313" key="4">
    <source>
        <dbReference type="Proteomes" id="UP000196027"/>
    </source>
</evidence>
<dbReference type="OrthoDB" id="9815414at2"/>
<dbReference type="Proteomes" id="UP000196027">
    <property type="component" value="Chromosome"/>
</dbReference>
<dbReference type="PRINTS" id="PR00394">
    <property type="entry name" value="RHSPROTEIN"/>
</dbReference>
<gene>
    <name evidence="3" type="ORF">OLMES_5273</name>
</gene>
<keyword evidence="1" id="KW-0732">Signal</keyword>
<evidence type="ECO:0000259" key="2">
    <source>
        <dbReference type="Pfam" id="PF03527"/>
    </source>
</evidence>
<dbReference type="InterPro" id="IPR022385">
    <property type="entry name" value="Rhs_assc_core"/>
</dbReference>
<proteinExistence type="predicted"/>
<dbReference type="InterPro" id="IPR001826">
    <property type="entry name" value="RHS"/>
</dbReference>
<dbReference type="PANTHER" id="PTHR32305:SF15">
    <property type="entry name" value="PROTEIN RHSA-RELATED"/>
    <property type="match status" value="1"/>
</dbReference>
<protein>
    <recommendedName>
        <fullName evidence="2">RHS protein conserved region domain-containing protein</fullName>
    </recommendedName>
</protein>
<keyword evidence="4" id="KW-1185">Reference proteome</keyword>
<evidence type="ECO:0000313" key="3">
    <source>
        <dbReference type="EMBL" id="ARU59255.1"/>
    </source>
</evidence>
<dbReference type="Gene3D" id="2.180.10.10">
    <property type="entry name" value="RHS repeat-associated core"/>
    <property type="match status" value="1"/>
</dbReference>